<dbReference type="SUPFAM" id="SSF51621">
    <property type="entry name" value="Phosphoenolpyruvate/pyruvate domain"/>
    <property type="match status" value="1"/>
</dbReference>
<evidence type="ECO:0000256" key="8">
    <source>
        <dbReference type="ARBA" id="ARBA00022741"/>
    </source>
</evidence>
<protein>
    <recommendedName>
        <fullName evidence="5 14">Pyruvate kinase</fullName>
        <ecNumber evidence="5 14">2.7.1.40</ecNumber>
    </recommendedName>
</protein>
<dbReference type="InterPro" id="IPR015793">
    <property type="entry name" value="Pyrv_Knase_brl"/>
</dbReference>
<evidence type="ECO:0000256" key="3">
    <source>
        <dbReference type="ARBA" id="ARBA00008663"/>
    </source>
</evidence>
<dbReference type="SUPFAM" id="SSF50800">
    <property type="entry name" value="PK beta-barrel domain-like"/>
    <property type="match status" value="1"/>
</dbReference>
<dbReference type="InterPro" id="IPR015813">
    <property type="entry name" value="Pyrv/PenolPyrv_kinase-like_dom"/>
</dbReference>
<dbReference type="NCBIfam" id="NF004978">
    <property type="entry name" value="PRK06354.1"/>
    <property type="match status" value="1"/>
</dbReference>
<comment type="cofactor">
    <cofactor evidence="1">
        <name>K(+)</name>
        <dbReference type="ChEBI" id="CHEBI:29103"/>
    </cofactor>
</comment>
<keyword evidence="6 15" id="KW-0808">Transferase</keyword>
<sequence length="481" mass="50924">MLCYGCPVRRAKIVATLGPATSTPDVIAELVEAGMDVARLNMSHGSRGDHAKTFQLVREAAERAGRGIAILADLQGPKIRLGKVPGGPVRLEAGADFTITTEDVPGDARRCSTTYDGLPGDVAAGDRVLVDDGRVVLEVTSVDGPEVHTRVVVPGPVSDNKGLNLPGVAVSVPALSEKDREDLRFALHLGVDLVALSFVRDAADAEEVRAIMREEGIHRPVVAKIEKPQAVANLAEVIDAFDAFMVARGDLGVECPLEDVPFLQKQVIDAARRDSKPVIVATQMLESMISAPRPTRAEASDVANAVLDGADAVMLSGETSVGAWPVEAVRTMARIIESTEDNGLDRMAPIDWQPRTNGGVIAKAAVEVADRLGARCLVAFTTSGDTARRLARHRSPVPVLAFTPIPLVRDQLGLTWGVQTHVVEHADHTDEMIRQVDRALIASGAVERGDLVVIIAGTPPGTPGSTNTLKVHRLGDAVDVG</sequence>
<evidence type="ECO:0000256" key="7">
    <source>
        <dbReference type="ARBA" id="ARBA00022723"/>
    </source>
</evidence>
<dbReference type="InterPro" id="IPR036918">
    <property type="entry name" value="Pyrv_Knase_C_sf"/>
</dbReference>
<dbReference type="InterPro" id="IPR040442">
    <property type="entry name" value="Pyrv_kinase-like_dom_sf"/>
</dbReference>
<comment type="subunit">
    <text evidence="4">Homotetramer.</text>
</comment>
<keyword evidence="11 15" id="KW-0460">Magnesium</keyword>
<evidence type="ECO:0000256" key="1">
    <source>
        <dbReference type="ARBA" id="ARBA00001958"/>
    </source>
</evidence>
<dbReference type="NCBIfam" id="NF004886">
    <property type="entry name" value="PRK06247.1"/>
    <property type="match status" value="1"/>
</dbReference>
<evidence type="ECO:0000256" key="9">
    <source>
        <dbReference type="ARBA" id="ARBA00022777"/>
    </source>
</evidence>
<dbReference type="GO" id="GO:0016301">
    <property type="term" value="F:kinase activity"/>
    <property type="evidence" value="ECO:0007669"/>
    <property type="project" value="UniProtKB-KW"/>
</dbReference>
<evidence type="ECO:0000256" key="14">
    <source>
        <dbReference type="NCBIfam" id="TIGR01064"/>
    </source>
</evidence>
<dbReference type="PANTHER" id="PTHR11817">
    <property type="entry name" value="PYRUVATE KINASE"/>
    <property type="match status" value="1"/>
</dbReference>
<evidence type="ECO:0000313" key="19">
    <source>
        <dbReference type="Proteomes" id="UP000662818"/>
    </source>
</evidence>
<comment type="catalytic activity">
    <reaction evidence="15">
        <text>pyruvate + ATP = phosphoenolpyruvate + ADP + H(+)</text>
        <dbReference type="Rhea" id="RHEA:18157"/>
        <dbReference type="ChEBI" id="CHEBI:15361"/>
        <dbReference type="ChEBI" id="CHEBI:15378"/>
        <dbReference type="ChEBI" id="CHEBI:30616"/>
        <dbReference type="ChEBI" id="CHEBI:58702"/>
        <dbReference type="ChEBI" id="CHEBI:456216"/>
        <dbReference type="EC" id="2.7.1.40"/>
    </reaction>
</comment>
<evidence type="ECO:0000313" key="18">
    <source>
        <dbReference type="EMBL" id="QSR24468.1"/>
    </source>
</evidence>
<dbReference type="Pfam" id="PF02887">
    <property type="entry name" value="PK_C"/>
    <property type="match status" value="1"/>
</dbReference>
<dbReference type="EC" id="2.7.1.40" evidence="5 14"/>
<reference evidence="18 19" key="1">
    <citation type="submission" date="2017-06" db="EMBL/GenBank/DDBJ databases">
        <title>Complete Genome Sequence of the Soil Carbazole-Degrading Bacterium Nocardioides aromaticivorans IC177.</title>
        <authorList>
            <person name="Vejarano F."/>
            <person name="Suzuki-Minakuchi C."/>
            <person name="Ohtsubo Y."/>
            <person name="Tsuda M."/>
            <person name="Okada K."/>
            <person name="Nojiri H."/>
        </authorList>
    </citation>
    <scope>NUCLEOTIDE SEQUENCE [LARGE SCALE GENOMIC DNA]</scope>
    <source>
        <strain evidence="18 19">IC177</strain>
    </source>
</reference>
<evidence type="ECO:0000256" key="4">
    <source>
        <dbReference type="ARBA" id="ARBA00011881"/>
    </source>
</evidence>
<keyword evidence="10" id="KW-0067">ATP-binding</keyword>
<keyword evidence="9 15" id="KW-0418">Kinase</keyword>
<evidence type="ECO:0000256" key="6">
    <source>
        <dbReference type="ARBA" id="ARBA00022679"/>
    </source>
</evidence>
<dbReference type="InterPro" id="IPR015795">
    <property type="entry name" value="Pyrv_Knase_C"/>
</dbReference>
<dbReference type="InterPro" id="IPR001697">
    <property type="entry name" value="Pyr_Knase"/>
</dbReference>
<evidence type="ECO:0000256" key="5">
    <source>
        <dbReference type="ARBA" id="ARBA00012142"/>
    </source>
</evidence>
<keyword evidence="13 18" id="KW-0670">Pyruvate</keyword>
<feature type="domain" description="Pyruvate kinase C-terminal" evidence="17">
    <location>
        <begin position="361"/>
        <end position="472"/>
    </location>
</feature>
<dbReference type="NCBIfam" id="NF004491">
    <property type="entry name" value="PRK05826.1"/>
    <property type="match status" value="1"/>
</dbReference>
<dbReference type="SUPFAM" id="SSF52935">
    <property type="entry name" value="PK C-terminal domain-like"/>
    <property type="match status" value="1"/>
</dbReference>
<accession>A0ABX7PEU8</accession>
<dbReference type="EMBL" id="CP022295">
    <property type="protein sequence ID" value="QSR24468.1"/>
    <property type="molecule type" value="Genomic_DNA"/>
</dbReference>
<organism evidence="18 19">
    <name type="scientific">Nocardioides aromaticivorans</name>
    <dbReference type="NCBI Taxonomy" id="200618"/>
    <lineage>
        <taxon>Bacteria</taxon>
        <taxon>Bacillati</taxon>
        <taxon>Actinomycetota</taxon>
        <taxon>Actinomycetes</taxon>
        <taxon>Propionibacteriales</taxon>
        <taxon>Nocardioidaceae</taxon>
        <taxon>Nocardioides</taxon>
    </lineage>
</organism>
<feature type="domain" description="Pyruvate kinase barrel" evidence="16">
    <location>
        <begin position="9"/>
        <end position="329"/>
    </location>
</feature>
<name>A0ABX7PEU8_9ACTN</name>
<dbReference type="Gene3D" id="2.40.33.10">
    <property type="entry name" value="PK beta-barrel domain-like"/>
    <property type="match status" value="1"/>
</dbReference>
<dbReference type="NCBIfam" id="TIGR01064">
    <property type="entry name" value="pyruv_kin"/>
    <property type="match status" value="1"/>
</dbReference>
<keyword evidence="12 15" id="KW-0324">Glycolysis</keyword>
<proteinExistence type="inferred from homology"/>
<evidence type="ECO:0000256" key="10">
    <source>
        <dbReference type="ARBA" id="ARBA00022840"/>
    </source>
</evidence>
<evidence type="ECO:0000256" key="12">
    <source>
        <dbReference type="ARBA" id="ARBA00023152"/>
    </source>
</evidence>
<comment type="pathway">
    <text evidence="2 15">Carbohydrate degradation; glycolysis; pyruvate from D-glyceraldehyde 3-phosphate: step 5/5.</text>
</comment>
<dbReference type="PRINTS" id="PR01050">
    <property type="entry name" value="PYRUVTKNASE"/>
</dbReference>
<dbReference type="Gene3D" id="3.20.20.60">
    <property type="entry name" value="Phosphoenolpyruvate-binding domains"/>
    <property type="match status" value="1"/>
</dbReference>
<comment type="similarity">
    <text evidence="3 15">Belongs to the pyruvate kinase family.</text>
</comment>
<evidence type="ECO:0000259" key="17">
    <source>
        <dbReference type="Pfam" id="PF02887"/>
    </source>
</evidence>
<keyword evidence="19" id="KW-1185">Reference proteome</keyword>
<keyword evidence="8" id="KW-0547">Nucleotide-binding</keyword>
<gene>
    <name evidence="18" type="primary">pyk</name>
    <name evidence="18" type="ORF">CFH99_02395</name>
</gene>
<dbReference type="Proteomes" id="UP000662818">
    <property type="component" value="Chromosome"/>
</dbReference>
<keyword evidence="7" id="KW-0479">Metal-binding</keyword>
<evidence type="ECO:0000256" key="15">
    <source>
        <dbReference type="RuleBase" id="RU000504"/>
    </source>
</evidence>
<dbReference type="InterPro" id="IPR015806">
    <property type="entry name" value="Pyrv_Knase_insert_dom_sf"/>
</dbReference>
<dbReference type="Gene3D" id="3.40.1380.20">
    <property type="entry name" value="Pyruvate kinase, C-terminal domain"/>
    <property type="match status" value="1"/>
</dbReference>
<dbReference type="InterPro" id="IPR011037">
    <property type="entry name" value="Pyrv_Knase-like_insert_dom_sf"/>
</dbReference>
<evidence type="ECO:0000259" key="16">
    <source>
        <dbReference type="Pfam" id="PF00224"/>
    </source>
</evidence>
<evidence type="ECO:0000256" key="2">
    <source>
        <dbReference type="ARBA" id="ARBA00004997"/>
    </source>
</evidence>
<evidence type="ECO:0000256" key="11">
    <source>
        <dbReference type="ARBA" id="ARBA00022842"/>
    </source>
</evidence>
<dbReference type="Pfam" id="PF00224">
    <property type="entry name" value="PK"/>
    <property type="match status" value="1"/>
</dbReference>
<evidence type="ECO:0000256" key="13">
    <source>
        <dbReference type="ARBA" id="ARBA00023317"/>
    </source>
</evidence>